<protein>
    <submittedName>
        <fullName evidence="1">Uncharacterized protein</fullName>
    </submittedName>
</protein>
<dbReference type="AlphaFoldDB" id="A0A382UTE6"/>
<sequence>MAINHEHESLIDVDSAVKKILDTVV</sequence>
<name>A0A382UTE6_9ZZZZ</name>
<gene>
    <name evidence="1" type="ORF">METZ01_LOCUS390368</name>
</gene>
<feature type="non-terminal residue" evidence="1">
    <location>
        <position position="1"/>
    </location>
</feature>
<reference evidence="1" key="1">
    <citation type="submission" date="2018-05" db="EMBL/GenBank/DDBJ databases">
        <authorList>
            <person name="Lanie J.A."/>
            <person name="Ng W.-L."/>
            <person name="Kazmierczak K.M."/>
            <person name="Andrzejewski T.M."/>
            <person name="Davidsen T.M."/>
            <person name="Wayne K.J."/>
            <person name="Tettelin H."/>
            <person name="Glass J.I."/>
            <person name="Rusch D."/>
            <person name="Podicherti R."/>
            <person name="Tsui H.-C.T."/>
            <person name="Winkler M.E."/>
        </authorList>
    </citation>
    <scope>NUCLEOTIDE SEQUENCE</scope>
</reference>
<feature type="non-terminal residue" evidence="1">
    <location>
        <position position="25"/>
    </location>
</feature>
<evidence type="ECO:0000313" key="1">
    <source>
        <dbReference type="EMBL" id="SVD37514.1"/>
    </source>
</evidence>
<proteinExistence type="predicted"/>
<organism evidence="1">
    <name type="scientific">marine metagenome</name>
    <dbReference type="NCBI Taxonomy" id="408172"/>
    <lineage>
        <taxon>unclassified sequences</taxon>
        <taxon>metagenomes</taxon>
        <taxon>ecological metagenomes</taxon>
    </lineage>
</organism>
<dbReference type="EMBL" id="UINC01146657">
    <property type="protein sequence ID" value="SVD37514.1"/>
    <property type="molecule type" value="Genomic_DNA"/>
</dbReference>
<accession>A0A382UTE6</accession>